<dbReference type="PANTHER" id="PTHR24394">
    <property type="entry name" value="ZINC FINGER PROTEIN"/>
    <property type="match status" value="1"/>
</dbReference>
<dbReference type="PROSITE" id="PS50157">
    <property type="entry name" value="ZINC_FINGER_C2H2_2"/>
    <property type="match status" value="3"/>
</dbReference>
<evidence type="ECO:0000256" key="4">
    <source>
        <dbReference type="ARBA" id="ARBA00022771"/>
    </source>
</evidence>
<dbReference type="SMART" id="SM00355">
    <property type="entry name" value="ZnF_C2H2"/>
    <property type="match status" value="4"/>
</dbReference>
<keyword evidence="4 7" id="KW-0863">Zinc-finger</keyword>
<dbReference type="InterPro" id="IPR013087">
    <property type="entry name" value="Znf_C2H2_type"/>
</dbReference>
<evidence type="ECO:0000256" key="1">
    <source>
        <dbReference type="ARBA" id="ARBA00004123"/>
    </source>
</evidence>
<dbReference type="PANTHER" id="PTHR24394:SF44">
    <property type="entry name" value="ZINC FINGER PROTEIN 271-LIKE"/>
    <property type="match status" value="1"/>
</dbReference>
<dbReference type="PROSITE" id="PS00028">
    <property type="entry name" value="ZINC_FINGER_C2H2_1"/>
    <property type="match status" value="2"/>
</dbReference>
<protein>
    <recommendedName>
        <fullName evidence="8">C2H2-type domain-containing protein</fullName>
    </recommendedName>
</protein>
<evidence type="ECO:0000259" key="8">
    <source>
        <dbReference type="PROSITE" id="PS50157"/>
    </source>
</evidence>
<evidence type="ECO:0000313" key="9">
    <source>
        <dbReference type="EMBL" id="OAF68227.1"/>
    </source>
</evidence>
<dbReference type="Gene3D" id="3.30.160.60">
    <property type="entry name" value="Classic Zinc Finger"/>
    <property type="match status" value="2"/>
</dbReference>
<comment type="subcellular location">
    <subcellularLocation>
        <location evidence="1">Nucleus</location>
    </subcellularLocation>
</comment>
<evidence type="ECO:0000256" key="5">
    <source>
        <dbReference type="ARBA" id="ARBA00022833"/>
    </source>
</evidence>
<keyword evidence="5" id="KW-0862">Zinc</keyword>
<gene>
    <name evidence="9" type="ORF">A3Q56_04029</name>
</gene>
<evidence type="ECO:0000313" key="10">
    <source>
        <dbReference type="Proteomes" id="UP000078046"/>
    </source>
</evidence>
<evidence type="ECO:0000256" key="6">
    <source>
        <dbReference type="ARBA" id="ARBA00023242"/>
    </source>
</evidence>
<keyword evidence="3" id="KW-0677">Repeat</keyword>
<keyword evidence="10" id="KW-1185">Reference proteome</keyword>
<evidence type="ECO:0000256" key="3">
    <source>
        <dbReference type="ARBA" id="ARBA00022737"/>
    </source>
</evidence>
<organism evidence="9 10">
    <name type="scientific">Intoshia linei</name>
    <dbReference type="NCBI Taxonomy" id="1819745"/>
    <lineage>
        <taxon>Eukaryota</taxon>
        <taxon>Metazoa</taxon>
        <taxon>Spiralia</taxon>
        <taxon>Lophotrochozoa</taxon>
        <taxon>Mesozoa</taxon>
        <taxon>Orthonectida</taxon>
        <taxon>Rhopaluridae</taxon>
        <taxon>Intoshia</taxon>
    </lineage>
</organism>
<feature type="domain" description="C2H2-type" evidence="8">
    <location>
        <begin position="424"/>
        <end position="451"/>
    </location>
</feature>
<dbReference type="GO" id="GO:0008270">
    <property type="term" value="F:zinc ion binding"/>
    <property type="evidence" value="ECO:0007669"/>
    <property type="project" value="UniProtKB-KW"/>
</dbReference>
<dbReference type="EMBL" id="LWCA01000488">
    <property type="protein sequence ID" value="OAF68227.1"/>
    <property type="molecule type" value="Genomic_DNA"/>
</dbReference>
<sequence length="716" mass="83253">MRIESKLLQIYSLKYQNLYFDFEQSYVTKLKNKQIPVDGSLSLSDILNLTVGQFIQIFGKYNLSNISMDDAYSYLKTTKLVKCNLIEDCDFTGSLNQNYYNEYCSVTILVFLKKFKSNNKNCIVHHLLSHIIIIFGLIDKSDFDAVIHFKRPIDHFNPDIEDYMNPKIGDSDSSPNDTISDLKLDAIALKEFPSDDMYDMPLYKDFGEFSGAFTNPDDLMDKNKSWDNESICNDLESLDPSKCNVKVLYKSNSINSVPKKRSLKCKIPFNPISDDGNLQIFNGKNCVNIKTKNGIEVFDYYDKQDCDNVKYPPMPQPKQNQFIVSKNDAYVLAEQLKNDFSEENRIKKLAVNYIIEFKNTKGKHDNLYCKICKNRKFTAPSTLLCHYRSHAGIRRFKCTFCCSSFTRQHSLNYHILIHNRVNRFYCAICFKPFRHPTHFKEHILSHKGDDPYKCDDCNAGFRTKFMLKRHIKSKCGTLTEKEPRAQRITQHLVKSKITNMSYPTNTDFNRQYNNVPHNAFNASTNFKEIKPQIQGKFVQPQGYTPAGNLDRCVQNIYKENLQNQNYNYVPENYFNGNPQAINDQYYQGYLNYVQYYKQKSTNNSNAMHKRIECCKNKYQDTKAVAAQTLIQNCISPSEIVEYKTIPKENLRGTLNSPLKTQIVFSVLNSKKKKCVAHRKRINYSKLKGIDPHVTDEQPCKLLHFCRNMNANLFQES</sequence>
<proteinExistence type="predicted"/>
<feature type="domain" description="C2H2-type" evidence="8">
    <location>
        <begin position="452"/>
        <end position="483"/>
    </location>
</feature>
<dbReference type="OrthoDB" id="3533395at2759"/>
<accession>A0A177B1S4</accession>
<dbReference type="Pfam" id="PF12874">
    <property type="entry name" value="zf-met"/>
    <property type="match status" value="1"/>
</dbReference>
<comment type="caution">
    <text evidence="9">The sequence shown here is derived from an EMBL/GenBank/DDBJ whole genome shotgun (WGS) entry which is preliminary data.</text>
</comment>
<dbReference type="GO" id="GO:0005634">
    <property type="term" value="C:nucleus"/>
    <property type="evidence" value="ECO:0007669"/>
    <property type="project" value="UniProtKB-SubCell"/>
</dbReference>
<reference evidence="9 10" key="1">
    <citation type="submission" date="2016-04" db="EMBL/GenBank/DDBJ databases">
        <title>The genome of Intoshia linei affirms orthonectids as highly simplified spiralians.</title>
        <authorList>
            <person name="Mikhailov K.V."/>
            <person name="Slusarev G.S."/>
            <person name="Nikitin M.A."/>
            <person name="Logacheva M.D."/>
            <person name="Penin A."/>
            <person name="Aleoshin V."/>
            <person name="Panchin Y.V."/>
        </authorList>
    </citation>
    <scope>NUCLEOTIDE SEQUENCE [LARGE SCALE GENOMIC DNA]</scope>
    <source>
        <strain evidence="9">Intl2013</strain>
        <tissue evidence="9">Whole animal</tissue>
    </source>
</reference>
<dbReference type="GO" id="GO:0000981">
    <property type="term" value="F:DNA-binding transcription factor activity, RNA polymerase II-specific"/>
    <property type="evidence" value="ECO:0007669"/>
    <property type="project" value="TreeGrafter"/>
</dbReference>
<keyword evidence="6" id="KW-0539">Nucleus</keyword>
<feature type="domain" description="C2H2-type" evidence="8">
    <location>
        <begin position="396"/>
        <end position="423"/>
    </location>
</feature>
<dbReference type="Proteomes" id="UP000078046">
    <property type="component" value="Unassembled WGS sequence"/>
</dbReference>
<dbReference type="SUPFAM" id="SSF57667">
    <property type="entry name" value="beta-beta-alpha zinc fingers"/>
    <property type="match status" value="2"/>
</dbReference>
<evidence type="ECO:0000256" key="7">
    <source>
        <dbReference type="PROSITE-ProRule" id="PRU00042"/>
    </source>
</evidence>
<dbReference type="AlphaFoldDB" id="A0A177B1S4"/>
<dbReference type="InterPro" id="IPR036236">
    <property type="entry name" value="Znf_C2H2_sf"/>
</dbReference>
<evidence type="ECO:0000256" key="2">
    <source>
        <dbReference type="ARBA" id="ARBA00022723"/>
    </source>
</evidence>
<name>A0A177B1S4_9BILA</name>
<keyword evidence="2" id="KW-0479">Metal-binding</keyword>